<dbReference type="EMBL" id="AFBI03000006">
    <property type="protein sequence ID" value="EJW01262.1"/>
    <property type="molecule type" value="Genomic_DNA"/>
</dbReference>
<keyword evidence="4 6" id="KW-0472">Membrane</keyword>
<dbReference type="VEuPathDB" id="MicrosporidiaDB:EDEG_00535"/>
<dbReference type="Proteomes" id="UP000003163">
    <property type="component" value="Unassembled WGS sequence"/>
</dbReference>
<reference evidence="8" key="2">
    <citation type="submission" date="2015-07" db="EMBL/GenBank/DDBJ databases">
        <title>Contrasting host-pathogen interactions and genome evolution in two generalist and specialist microsporidian pathogens of mosquitoes.</title>
        <authorList>
            <consortium name="The Broad Institute Genomics Platform"/>
            <consortium name="The Broad Institute Genome Sequencing Center for Infectious Disease"/>
            <person name="Cuomo C.A."/>
            <person name="Sanscrainte N.D."/>
            <person name="Goldberg J.M."/>
            <person name="Heiman D."/>
            <person name="Young S."/>
            <person name="Zeng Q."/>
            <person name="Becnel J.J."/>
            <person name="Birren B.W."/>
        </authorList>
    </citation>
    <scope>NUCLEOTIDE SEQUENCE [LARGE SCALE GENOMIC DNA]</scope>
    <source>
        <strain evidence="8">USNM 41457</strain>
    </source>
</reference>
<keyword evidence="2 6" id="KW-0812">Transmembrane</keyword>
<dbReference type="OrthoDB" id="377733at2759"/>
<feature type="compositionally biased region" description="Basic and acidic residues" evidence="5">
    <location>
        <begin position="1"/>
        <end position="12"/>
    </location>
</feature>
<evidence type="ECO:0000256" key="5">
    <source>
        <dbReference type="SAM" id="MobiDB-lite"/>
    </source>
</evidence>
<dbReference type="InterPro" id="IPR018303">
    <property type="entry name" value="ATPase_P-typ_P_site"/>
</dbReference>
<evidence type="ECO:0000256" key="1">
    <source>
        <dbReference type="ARBA" id="ARBA00004370"/>
    </source>
</evidence>
<dbReference type="SUPFAM" id="SSF81660">
    <property type="entry name" value="Metal cation-transporting ATPase, ATP-binding domain N"/>
    <property type="match status" value="1"/>
</dbReference>
<dbReference type="Gene3D" id="1.20.1110.10">
    <property type="entry name" value="Calcium-transporting ATPase, transmembrane domain"/>
    <property type="match status" value="1"/>
</dbReference>
<sequence length="615" mass="70818">MHLNILKDDDVRSVNTPDNRSENEVFSQEKAKNFNEECTVFITKSCFLNTLFHIKSFTVDQSGQLLNDIKVKVNTDENMHIYTHQNILLKGSILKQSKILGIVVSVGNDTKQSKNRNVKVLENSIFERKINSGLIYIFYFYFIVLSFTSLLGSIFYTRFLPYLYLPENLSVVAFRLTGTNFILFSYLVPLSLFVTMEVSRVFMAIFIKHDKNFIQDDNVEISTISSSNQIQNMNYTCQSLYEIQNYDNLNNRGIDSIGHKKYKSPSNIYSDDDHKILNFGKNEHFSSSTEQNGKINNRQNIVEKGDEILESSNLRNNHTSGYLCKDKKGSGEKIVDHNNKCTKNSISENNLNESLILNVLNSKSNLNCNNKKSANIQIDANFDNNFIMSPARSPFLTEERGCICKNSNIIEDLGNIEYLLTDKTGTLTENKMSLVLMHIYDRMYKPKDICDVNFIKELNGDRKNVNFKDQINKQNNYTRFQNINSSDISFETNKDSTLFSKSSEFNHAQTYILALLCCNSVEIYNQRYEGQSQDEVCILNGILNVARILKRTEKSLLVEILGQKYFVNIHMVLEFTSKRRRMSTVVSINESIIFFLKEVTVLCIKKCQIVNILKI</sequence>
<dbReference type="GO" id="GO:0140326">
    <property type="term" value="F:ATPase-coupled intramembrane lipid transporter activity"/>
    <property type="evidence" value="ECO:0007669"/>
    <property type="project" value="TreeGrafter"/>
</dbReference>
<evidence type="ECO:0000256" key="2">
    <source>
        <dbReference type="ARBA" id="ARBA00022692"/>
    </source>
</evidence>
<dbReference type="AlphaFoldDB" id="J9DIR6"/>
<feature type="transmembrane region" description="Helical" evidence="6">
    <location>
        <begin position="134"/>
        <end position="156"/>
    </location>
</feature>
<dbReference type="PROSITE" id="PS00154">
    <property type="entry name" value="ATPASE_E1_E2"/>
    <property type="match status" value="1"/>
</dbReference>
<comment type="caution">
    <text evidence="7">The sequence shown here is derived from an EMBL/GenBank/DDBJ whole genome shotgun (WGS) entry which is preliminary data.</text>
</comment>
<dbReference type="HOGENOM" id="CLU_444113_0_0_1"/>
<keyword evidence="3 6" id="KW-1133">Transmembrane helix</keyword>
<name>J9DIR6_EDHAE</name>
<gene>
    <name evidence="7" type="ORF">EDEG_00535</name>
</gene>
<evidence type="ECO:0000256" key="4">
    <source>
        <dbReference type="ARBA" id="ARBA00023136"/>
    </source>
</evidence>
<feature type="transmembrane region" description="Helical" evidence="6">
    <location>
        <begin position="176"/>
        <end position="196"/>
    </location>
</feature>
<dbReference type="Gene3D" id="3.40.50.1000">
    <property type="entry name" value="HAD superfamily/HAD-like"/>
    <property type="match status" value="1"/>
</dbReference>
<dbReference type="GO" id="GO:0000166">
    <property type="term" value="F:nucleotide binding"/>
    <property type="evidence" value="ECO:0007669"/>
    <property type="project" value="InterPro"/>
</dbReference>
<dbReference type="InterPro" id="IPR023214">
    <property type="entry name" value="HAD_sf"/>
</dbReference>
<accession>J9DIR6</accession>
<dbReference type="GO" id="GO:0005886">
    <property type="term" value="C:plasma membrane"/>
    <property type="evidence" value="ECO:0007669"/>
    <property type="project" value="TreeGrafter"/>
</dbReference>
<dbReference type="STRING" id="1003232.J9DIR6"/>
<dbReference type="InParanoid" id="J9DIR6"/>
<evidence type="ECO:0000313" key="7">
    <source>
        <dbReference type="EMBL" id="EJW01262.1"/>
    </source>
</evidence>
<feature type="region of interest" description="Disordered" evidence="5">
    <location>
        <begin position="1"/>
        <end position="24"/>
    </location>
</feature>
<protein>
    <submittedName>
        <fullName evidence="7">HAD ATPase, P-type, family IC</fullName>
    </submittedName>
</protein>
<evidence type="ECO:0000256" key="6">
    <source>
        <dbReference type="SAM" id="Phobius"/>
    </source>
</evidence>
<comment type="subcellular location">
    <subcellularLocation>
        <location evidence="1">Membrane</location>
    </subcellularLocation>
</comment>
<dbReference type="PANTHER" id="PTHR24092">
    <property type="entry name" value="PROBABLE PHOSPHOLIPID-TRANSPORTING ATPASE"/>
    <property type="match status" value="1"/>
</dbReference>
<dbReference type="InterPro" id="IPR023299">
    <property type="entry name" value="ATPase_P-typ_cyto_dom_N"/>
</dbReference>
<evidence type="ECO:0000313" key="8">
    <source>
        <dbReference type="Proteomes" id="UP000003163"/>
    </source>
</evidence>
<dbReference type="GO" id="GO:0045332">
    <property type="term" value="P:phospholipid translocation"/>
    <property type="evidence" value="ECO:0007669"/>
    <property type="project" value="TreeGrafter"/>
</dbReference>
<proteinExistence type="predicted"/>
<evidence type="ECO:0000256" key="3">
    <source>
        <dbReference type="ARBA" id="ARBA00022989"/>
    </source>
</evidence>
<organism evidence="7 8">
    <name type="scientific">Edhazardia aedis (strain USNM 41457)</name>
    <name type="common">Microsporidian parasite</name>
    <dbReference type="NCBI Taxonomy" id="1003232"/>
    <lineage>
        <taxon>Eukaryota</taxon>
        <taxon>Fungi</taxon>
        <taxon>Fungi incertae sedis</taxon>
        <taxon>Microsporidia</taxon>
        <taxon>Edhazardia</taxon>
    </lineage>
</organism>
<reference evidence="7 8" key="1">
    <citation type="submission" date="2011-08" db="EMBL/GenBank/DDBJ databases">
        <authorList>
            <person name="Liu Z.J."/>
            <person name="Shi F.L."/>
            <person name="Lu J.Q."/>
            <person name="Li M."/>
            <person name="Wang Z.L."/>
        </authorList>
    </citation>
    <scope>NUCLEOTIDE SEQUENCE [LARGE SCALE GENOMIC DNA]</scope>
    <source>
        <strain evidence="7 8">USNM 41457</strain>
    </source>
</reference>
<dbReference type="Gene3D" id="3.40.1110.10">
    <property type="entry name" value="Calcium-transporting ATPase, cytoplasmic domain N"/>
    <property type="match status" value="1"/>
</dbReference>
<keyword evidence="8" id="KW-1185">Reference proteome</keyword>